<evidence type="ECO:0000256" key="10">
    <source>
        <dbReference type="ARBA" id="ARBA00023288"/>
    </source>
</evidence>
<evidence type="ECO:0000256" key="4">
    <source>
        <dbReference type="ARBA" id="ARBA00022475"/>
    </source>
</evidence>
<dbReference type="PRINTS" id="PR00449">
    <property type="entry name" value="RASTRNSFRMNG"/>
</dbReference>
<dbReference type="GeneID" id="14915780"/>
<keyword evidence="8" id="KW-0342">GTP-binding</keyword>
<dbReference type="OrthoDB" id="5976022at2759"/>
<evidence type="ECO:0000256" key="9">
    <source>
        <dbReference type="ARBA" id="ARBA00023136"/>
    </source>
</evidence>
<organism evidence="15 16">
    <name type="scientific">Acanthamoeba castellanii (strain ATCC 30010 / Neff)</name>
    <dbReference type="NCBI Taxonomy" id="1257118"/>
    <lineage>
        <taxon>Eukaryota</taxon>
        <taxon>Amoebozoa</taxon>
        <taxon>Discosea</taxon>
        <taxon>Longamoebia</taxon>
        <taxon>Centramoebida</taxon>
        <taxon>Acanthamoebidae</taxon>
        <taxon>Acanthamoeba</taxon>
    </lineage>
</organism>
<evidence type="ECO:0000313" key="16">
    <source>
        <dbReference type="Proteomes" id="UP000011083"/>
    </source>
</evidence>
<evidence type="ECO:0000256" key="6">
    <source>
        <dbReference type="ARBA" id="ARBA00022741"/>
    </source>
</evidence>
<dbReference type="AlphaFoldDB" id="L8GSM1"/>
<accession>L8GSM1</accession>
<evidence type="ECO:0000256" key="13">
    <source>
        <dbReference type="ARBA" id="ARBA00048098"/>
    </source>
</evidence>
<dbReference type="GO" id="GO:0005525">
    <property type="term" value="F:GTP binding"/>
    <property type="evidence" value="ECO:0007669"/>
    <property type="project" value="UniProtKB-KW"/>
</dbReference>
<dbReference type="PROSITE" id="PS51419">
    <property type="entry name" value="RAB"/>
    <property type="match status" value="1"/>
</dbReference>
<comment type="catalytic activity">
    <reaction evidence="13">
        <text>GTP + H2O = GDP + phosphate + H(+)</text>
        <dbReference type="Rhea" id="RHEA:19669"/>
        <dbReference type="ChEBI" id="CHEBI:15377"/>
        <dbReference type="ChEBI" id="CHEBI:15378"/>
        <dbReference type="ChEBI" id="CHEBI:37565"/>
        <dbReference type="ChEBI" id="CHEBI:43474"/>
        <dbReference type="ChEBI" id="CHEBI:58189"/>
        <dbReference type="EC" id="3.6.5.2"/>
    </reaction>
</comment>
<dbReference type="Gene3D" id="3.40.50.300">
    <property type="entry name" value="P-loop containing nucleotide triphosphate hydrolases"/>
    <property type="match status" value="1"/>
</dbReference>
<protein>
    <recommendedName>
        <fullName evidence="3">small monomeric GTPase</fullName>
        <ecNumber evidence="3">3.6.5.2</ecNumber>
    </recommendedName>
</protein>
<keyword evidence="5" id="KW-0488">Methylation</keyword>
<gene>
    <name evidence="15" type="ORF">ACA1_215620</name>
</gene>
<keyword evidence="9" id="KW-0472">Membrane</keyword>
<comment type="function">
    <text evidence="12">Ras proteins bind GDP/GTP and possess intrinsic GTPase activity.</text>
</comment>
<reference evidence="15 16" key="1">
    <citation type="journal article" date="2013" name="Genome Biol.">
        <title>Genome of Acanthamoeba castellanii highlights extensive lateral gene transfer and early evolution of tyrosine kinase signaling.</title>
        <authorList>
            <person name="Clarke M."/>
            <person name="Lohan A.J."/>
            <person name="Liu B."/>
            <person name="Lagkouvardos I."/>
            <person name="Roy S."/>
            <person name="Zafar N."/>
            <person name="Bertelli C."/>
            <person name="Schilde C."/>
            <person name="Kianianmomeni A."/>
            <person name="Burglin T.R."/>
            <person name="Frech C."/>
            <person name="Turcotte B."/>
            <person name="Kopec K.O."/>
            <person name="Synnott J.M."/>
            <person name="Choo C."/>
            <person name="Paponov I."/>
            <person name="Finkler A."/>
            <person name="Soon Heng Tan C."/>
            <person name="Hutchins A.P."/>
            <person name="Weinmeier T."/>
            <person name="Rattei T."/>
            <person name="Chu J.S."/>
            <person name="Gimenez G."/>
            <person name="Irimia M."/>
            <person name="Rigden D.J."/>
            <person name="Fitzpatrick D.A."/>
            <person name="Lorenzo-Morales J."/>
            <person name="Bateman A."/>
            <person name="Chiu C.H."/>
            <person name="Tang P."/>
            <person name="Hegemann P."/>
            <person name="Fromm H."/>
            <person name="Raoult D."/>
            <person name="Greub G."/>
            <person name="Miranda-Saavedra D."/>
            <person name="Chen N."/>
            <person name="Nash P."/>
            <person name="Ginger M.L."/>
            <person name="Horn M."/>
            <person name="Schaap P."/>
            <person name="Caler L."/>
            <person name="Loftus B."/>
        </authorList>
    </citation>
    <scope>NUCLEOTIDE SEQUENCE [LARGE SCALE GENOMIC DNA]</scope>
    <source>
        <strain evidence="15 16">Neff</strain>
    </source>
</reference>
<dbReference type="SMART" id="SM00174">
    <property type="entry name" value="RHO"/>
    <property type="match status" value="1"/>
</dbReference>
<dbReference type="NCBIfam" id="TIGR00231">
    <property type="entry name" value="small_GTP"/>
    <property type="match status" value="1"/>
</dbReference>
<dbReference type="Pfam" id="PF00071">
    <property type="entry name" value="Ras"/>
    <property type="match status" value="1"/>
</dbReference>
<dbReference type="EC" id="3.6.5.2" evidence="3"/>
<evidence type="ECO:0000256" key="11">
    <source>
        <dbReference type="ARBA" id="ARBA00023289"/>
    </source>
</evidence>
<dbReference type="EMBL" id="KB008036">
    <property type="protein sequence ID" value="ELR15091.1"/>
    <property type="molecule type" value="Genomic_DNA"/>
</dbReference>
<comment type="similarity">
    <text evidence="2">Belongs to the small GTPase superfamily. Ras family.</text>
</comment>
<keyword evidence="6" id="KW-0547">Nucleotide-binding</keyword>
<dbReference type="PROSITE" id="PS51421">
    <property type="entry name" value="RAS"/>
    <property type="match status" value="1"/>
</dbReference>
<dbReference type="SMART" id="SM00175">
    <property type="entry name" value="RAB"/>
    <property type="match status" value="1"/>
</dbReference>
<dbReference type="InterPro" id="IPR005225">
    <property type="entry name" value="Small_GTP-bd"/>
</dbReference>
<dbReference type="SUPFAM" id="SSF52540">
    <property type="entry name" value="P-loop containing nucleoside triphosphate hydrolases"/>
    <property type="match status" value="1"/>
</dbReference>
<dbReference type="InterPro" id="IPR020849">
    <property type="entry name" value="Small_GTPase_Ras-type"/>
</dbReference>
<evidence type="ECO:0000256" key="2">
    <source>
        <dbReference type="ARBA" id="ARBA00008344"/>
    </source>
</evidence>
<dbReference type="VEuPathDB" id="AmoebaDB:ACA1_215620"/>
<comment type="subcellular location">
    <subcellularLocation>
        <location evidence="1">Cell membrane</location>
        <topology evidence="1">Lipid-anchor</topology>
        <orientation evidence="1">Cytoplasmic side</orientation>
    </subcellularLocation>
</comment>
<dbReference type="GO" id="GO:0005886">
    <property type="term" value="C:plasma membrane"/>
    <property type="evidence" value="ECO:0007669"/>
    <property type="project" value="UniProtKB-SubCell"/>
</dbReference>
<keyword evidence="4" id="KW-1003">Cell membrane</keyword>
<dbReference type="STRING" id="1257118.L8GSM1"/>
<dbReference type="SMART" id="SM00176">
    <property type="entry name" value="RAN"/>
    <property type="match status" value="1"/>
</dbReference>
<evidence type="ECO:0000256" key="7">
    <source>
        <dbReference type="ARBA" id="ARBA00022801"/>
    </source>
</evidence>
<dbReference type="InterPro" id="IPR001806">
    <property type="entry name" value="Small_GTPase"/>
</dbReference>
<proteinExistence type="inferred from homology"/>
<evidence type="ECO:0000313" key="15">
    <source>
        <dbReference type="EMBL" id="ELR15091.1"/>
    </source>
</evidence>
<evidence type="ECO:0000256" key="3">
    <source>
        <dbReference type="ARBA" id="ARBA00011984"/>
    </source>
</evidence>
<evidence type="ECO:0000256" key="14">
    <source>
        <dbReference type="SAM" id="MobiDB-lite"/>
    </source>
</evidence>
<evidence type="ECO:0000256" key="8">
    <source>
        <dbReference type="ARBA" id="ARBA00023134"/>
    </source>
</evidence>
<keyword evidence="7" id="KW-0378">Hydrolase</keyword>
<dbReference type="GO" id="GO:0003925">
    <property type="term" value="F:G protein activity"/>
    <property type="evidence" value="ECO:0007669"/>
    <property type="project" value="UniProtKB-EC"/>
</dbReference>
<dbReference type="KEGG" id="acan:ACA1_215620"/>
<feature type="region of interest" description="Disordered" evidence="14">
    <location>
        <begin position="180"/>
        <end position="201"/>
    </location>
</feature>
<evidence type="ECO:0000256" key="5">
    <source>
        <dbReference type="ARBA" id="ARBA00022481"/>
    </source>
</evidence>
<dbReference type="OMA" id="TYRKQAH"/>
<dbReference type="Proteomes" id="UP000011083">
    <property type="component" value="Unassembled WGS sequence"/>
</dbReference>
<dbReference type="GO" id="GO:0007165">
    <property type="term" value="P:signal transduction"/>
    <property type="evidence" value="ECO:0007669"/>
    <property type="project" value="InterPro"/>
</dbReference>
<dbReference type="RefSeq" id="XP_004337104.1">
    <property type="nucleotide sequence ID" value="XM_004337056.1"/>
</dbReference>
<dbReference type="PANTHER" id="PTHR24070">
    <property type="entry name" value="RAS, DI-RAS, AND RHEB FAMILY MEMBERS OF SMALL GTPASE SUPERFAMILY"/>
    <property type="match status" value="1"/>
</dbReference>
<dbReference type="FunFam" id="3.40.50.300:FF:000080">
    <property type="entry name" value="Ras-like GTPase Ras1"/>
    <property type="match status" value="1"/>
</dbReference>
<sequence>MAFAKTEYKLTVLGSGGVGKTAFTIQMCSSHFVEYYDPTIESSYRRQVVIDDIACVLDVLDTAGQEEYSALRSQWIRGGEGFLILYSITQRTSFDEVEGFRRQIFQVKDVDASEAPPIVLVGNKADLTKDRDVSTQEGQHLAQQWGCPFFEASAKTRCNVDEAFFELVRKIRVVEGTPAVGKEGEKKPGSKKRSGGTWKKNSCVLF</sequence>
<dbReference type="PROSITE" id="PS51420">
    <property type="entry name" value="RHO"/>
    <property type="match status" value="1"/>
</dbReference>
<dbReference type="SMART" id="SM00173">
    <property type="entry name" value="RAS"/>
    <property type="match status" value="1"/>
</dbReference>
<keyword evidence="10" id="KW-0449">Lipoprotein</keyword>
<keyword evidence="11" id="KW-0636">Prenylation</keyword>
<dbReference type="InterPro" id="IPR027417">
    <property type="entry name" value="P-loop_NTPase"/>
</dbReference>
<evidence type="ECO:0000256" key="12">
    <source>
        <dbReference type="ARBA" id="ARBA00037188"/>
    </source>
</evidence>
<evidence type="ECO:0000256" key="1">
    <source>
        <dbReference type="ARBA" id="ARBA00004342"/>
    </source>
</evidence>
<keyword evidence="16" id="KW-1185">Reference proteome</keyword>
<name>L8GSM1_ACACF</name>